<dbReference type="KEGG" id="reu:Reut_A2634"/>
<dbReference type="EMBL" id="CP000090">
    <property type="protein sequence ID" value="AAZ61995.1"/>
    <property type="molecule type" value="Genomic_DNA"/>
</dbReference>
<dbReference type="PANTHER" id="PTHR38459">
    <property type="entry name" value="PROPHAGE BACTOPRENOL-LINKED GLUCOSE TRANSLOCASE HOMOLOG"/>
    <property type="match status" value="1"/>
</dbReference>
<dbReference type="eggNOG" id="COG2246">
    <property type="taxonomic scope" value="Bacteria"/>
</dbReference>
<dbReference type="InterPro" id="IPR007267">
    <property type="entry name" value="GtrA_DPMS_TM"/>
</dbReference>
<dbReference type="Pfam" id="PF04138">
    <property type="entry name" value="GtrA_DPMS_TM"/>
    <property type="match status" value="1"/>
</dbReference>
<dbReference type="GO" id="GO:0000271">
    <property type="term" value="P:polysaccharide biosynthetic process"/>
    <property type="evidence" value="ECO:0007669"/>
    <property type="project" value="InterPro"/>
</dbReference>
<feature type="transmembrane region" description="Helical" evidence="6">
    <location>
        <begin position="102"/>
        <end position="121"/>
    </location>
</feature>
<organism evidence="8">
    <name type="scientific">Cupriavidus pinatubonensis (strain JMP 134 / LMG 1197)</name>
    <name type="common">Cupriavidus necator (strain JMP 134)</name>
    <dbReference type="NCBI Taxonomy" id="264198"/>
    <lineage>
        <taxon>Bacteria</taxon>
        <taxon>Pseudomonadati</taxon>
        <taxon>Pseudomonadota</taxon>
        <taxon>Betaproteobacteria</taxon>
        <taxon>Burkholderiales</taxon>
        <taxon>Burkholderiaceae</taxon>
        <taxon>Cupriavidus</taxon>
    </lineage>
</organism>
<evidence type="ECO:0000256" key="5">
    <source>
        <dbReference type="ARBA" id="ARBA00023136"/>
    </source>
</evidence>
<evidence type="ECO:0000313" key="8">
    <source>
        <dbReference type="EMBL" id="AAZ61995.1"/>
    </source>
</evidence>
<feature type="transmembrane region" description="Helical" evidence="6">
    <location>
        <begin position="75"/>
        <end position="96"/>
    </location>
</feature>
<feature type="domain" description="GtrA/DPMS transmembrane" evidence="7">
    <location>
        <begin position="15"/>
        <end position="126"/>
    </location>
</feature>
<feature type="transmembrane region" description="Helical" evidence="6">
    <location>
        <begin position="16"/>
        <end position="37"/>
    </location>
</feature>
<dbReference type="PANTHER" id="PTHR38459:SF1">
    <property type="entry name" value="PROPHAGE BACTOPRENOL-LINKED GLUCOSE TRANSLOCASE HOMOLOG"/>
    <property type="match status" value="1"/>
</dbReference>
<evidence type="ECO:0000256" key="1">
    <source>
        <dbReference type="ARBA" id="ARBA00004141"/>
    </source>
</evidence>
<feature type="transmembrane region" description="Helical" evidence="6">
    <location>
        <begin position="43"/>
        <end position="63"/>
    </location>
</feature>
<gene>
    <name evidence="8" type="ordered locus">Reut_A2634</name>
</gene>
<sequence>MRALVRPDEFRQVARFLLAGASSTGIHVAIVATLVNATGTSPVKANCVAFVCATACSYLINTLWSFSSRLHHTTLWRFAGVSLLGVGLTMGISWTAQSVGSSYWTGLACVVLIVPAFTYVAHRSWTYQK</sequence>
<evidence type="ECO:0000256" key="2">
    <source>
        <dbReference type="ARBA" id="ARBA00009399"/>
    </source>
</evidence>
<evidence type="ECO:0000256" key="3">
    <source>
        <dbReference type="ARBA" id="ARBA00022692"/>
    </source>
</evidence>
<protein>
    <submittedName>
        <fullName evidence="8">GtrA-like protein</fullName>
    </submittedName>
</protein>
<dbReference type="AlphaFoldDB" id="Q46XY8"/>
<accession>Q46XY8</accession>
<dbReference type="InterPro" id="IPR051401">
    <property type="entry name" value="GtrA_CellWall_Glycosyl"/>
</dbReference>
<evidence type="ECO:0000256" key="4">
    <source>
        <dbReference type="ARBA" id="ARBA00022989"/>
    </source>
</evidence>
<reference evidence="8" key="1">
    <citation type="submission" date="2005-08" db="EMBL/GenBank/DDBJ databases">
        <title>Complete sequence of Chromosome1 of Ralstonia eutropha JMP134.</title>
        <authorList>
            <person name="Copeland A."/>
            <person name="Lucas S."/>
            <person name="Lapidus A."/>
            <person name="Barry K."/>
            <person name="Detter J.C."/>
            <person name="Glavina T."/>
            <person name="Hammon N."/>
            <person name="Israni S."/>
            <person name="Pitluck S."/>
            <person name="Goltsman E."/>
            <person name="Martinez M."/>
            <person name="Schmutz J."/>
            <person name="Larimer F."/>
            <person name="Land M."/>
            <person name="Lykidis A."/>
            <person name="Richardson P."/>
        </authorList>
    </citation>
    <scope>NUCLEOTIDE SEQUENCE</scope>
    <source>
        <strain evidence="8">JMP134</strain>
    </source>
</reference>
<keyword evidence="3 6" id="KW-0812">Transmembrane</keyword>
<evidence type="ECO:0000256" key="6">
    <source>
        <dbReference type="SAM" id="Phobius"/>
    </source>
</evidence>
<evidence type="ECO:0000259" key="7">
    <source>
        <dbReference type="Pfam" id="PF04138"/>
    </source>
</evidence>
<dbReference type="STRING" id="264198.Reut_A2634"/>
<dbReference type="GO" id="GO:0005886">
    <property type="term" value="C:plasma membrane"/>
    <property type="evidence" value="ECO:0007669"/>
    <property type="project" value="TreeGrafter"/>
</dbReference>
<keyword evidence="5 6" id="KW-0472">Membrane</keyword>
<comment type="subcellular location">
    <subcellularLocation>
        <location evidence="1">Membrane</location>
        <topology evidence="1">Multi-pass membrane protein</topology>
    </subcellularLocation>
</comment>
<dbReference type="HOGENOM" id="CLU_083873_6_5_4"/>
<name>Q46XY8_CUPPJ</name>
<dbReference type="OrthoDB" id="7011564at2"/>
<comment type="similarity">
    <text evidence="2">Belongs to the GtrA family.</text>
</comment>
<keyword evidence="4 6" id="KW-1133">Transmembrane helix</keyword>
<proteinExistence type="inferred from homology"/>